<dbReference type="Gene3D" id="3.50.50.60">
    <property type="entry name" value="FAD/NAD(P)-binding domain"/>
    <property type="match status" value="1"/>
</dbReference>
<dbReference type="Gene3D" id="3.30.9.10">
    <property type="entry name" value="D-Amino Acid Oxidase, subunit A, domain 2"/>
    <property type="match status" value="1"/>
</dbReference>
<reference evidence="3 4" key="1">
    <citation type="submission" date="2016-12" db="EMBL/GenBank/DDBJ databases">
        <title>The new phylogeny of genus Mycobacterium.</title>
        <authorList>
            <person name="Tortoli E."/>
            <person name="Trovato A."/>
            <person name="Cirillo D.M."/>
        </authorList>
    </citation>
    <scope>NUCLEOTIDE SEQUENCE [LARGE SCALE GENOMIC DNA]</scope>
    <source>
        <strain evidence="3 4">DSM 45454</strain>
    </source>
</reference>
<keyword evidence="1" id="KW-0560">Oxidoreductase</keyword>
<evidence type="ECO:0000256" key="1">
    <source>
        <dbReference type="ARBA" id="ARBA00023002"/>
    </source>
</evidence>
<comment type="caution">
    <text evidence="3">The sequence shown here is derived from an EMBL/GenBank/DDBJ whole genome shotgun (WGS) entry which is preliminary data.</text>
</comment>
<dbReference type="SUPFAM" id="SSF51905">
    <property type="entry name" value="FAD/NAD(P)-binding domain"/>
    <property type="match status" value="1"/>
</dbReference>
<accession>A0ABX3RET0</accession>
<dbReference type="RefSeq" id="WP_083040508.1">
    <property type="nucleotide sequence ID" value="NZ_JACKSG010000121.1"/>
</dbReference>
<keyword evidence="4" id="KW-1185">Reference proteome</keyword>
<evidence type="ECO:0000313" key="4">
    <source>
        <dbReference type="Proteomes" id="UP000192693"/>
    </source>
</evidence>
<dbReference type="Proteomes" id="UP000192693">
    <property type="component" value="Unassembled WGS sequence"/>
</dbReference>
<evidence type="ECO:0000313" key="3">
    <source>
        <dbReference type="EMBL" id="OQZ92586.1"/>
    </source>
</evidence>
<dbReference type="EMBL" id="MVHC01000045">
    <property type="protein sequence ID" value="OQZ92586.1"/>
    <property type="molecule type" value="Genomic_DNA"/>
</dbReference>
<gene>
    <name evidence="3" type="ORF">BST10_21065</name>
</gene>
<name>A0ABX3RET0_MYCAL</name>
<dbReference type="NCBIfam" id="NF004829">
    <property type="entry name" value="PRK06183.1-3"/>
    <property type="match status" value="1"/>
</dbReference>
<evidence type="ECO:0000259" key="2">
    <source>
        <dbReference type="Pfam" id="PF01494"/>
    </source>
</evidence>
<dbReference type="InterPro" id="IPR050631">
    <property type="entry name" value="PheA/TfdB_FAD_monoxygenase"/>
</dbReference>
<dbReference type="PANTHER" id="PTHR43476:SF3">
    <property type="entry name" value="FAD-BINDING MONOOXYGENASE"/>
    <property type="match status" value="1"/>
</dbReference>
<sequence>MTTIDASDFDFDVAVVGYGPVGQTTAALLGQYGHRVLVIERHLQPYPLPRAVGFDGEVRRIFHRLGMDADIETETVPVDKYRWFGADGNPALEIDFSAAHPSGWATSYLFYQPAIEHALDRAARRHASVRVERGWEVQRVTQSPDHVQLDLLPTNSTESPSADRPRTVNARWVIGADGAHSIVRSSSTISLDDFGFSENWLVVDIRPHDISAFKELPRLAQLCDPNRPSAMIANGRTHRRWEFMLLEGEDASDFTEQRVWQLLEPHATPDTATLVRHTIYQFRSLSAQTLRDNRILLAGDSAHLMPPFMGKGMCSGIADAANLAWKLDLVLRALAPPQLLDSYTLERKPLNDTAIQQSLLMGQHSCILDPAQAARRDAALRAGAVPPTPPFPEILDGICCRATENRMSGAYAIQPLLRTPAGASWCDDLTGPAFALITTVGHPASSLGPKRTQFLETIGTHLITLDPDQPSHYGDIDGRLSHWLLQNAVTAVLIRPDGYTFGSASDSHSLRRLVDQLRTQLGGPSD</sequence>
<dbReference type="PANTHER" id="PTHR43476">
    <property type="entry name" value="3-(3-HYDROXY-PHENYL)PROPIONATE/3-HYDROXYCINNAMIC ACID HYDROXYLASE"/>
    <property type="match status" value="1"/>
</dbReference>
<dbReference type="InterPro" id="IPR002938">
    <property type="entry name" value="FAD-bd"/>
</dbReference>
<feature type="domain" description="FAD-binding" evidence="2">
    <location>
        <begin position="11"/>
        <end position="357"/>
    </location>
</feature>
<proteinExistence type="predicted"/>
<dbReference type="PRINTS" id="PR00420">
    <property type="entry name" value="RNGMNOXGNASE"/>
</dbReference>
<dbReference type="Pfam" id="PF01494">
    <property type="entry name" value="FAD_binding_3"/>
    <property type="match status" value="1"/>
</dbReference>
<dbReference type="InterPro" id="IPR036188">
    <property type="entry name" value="FAD/NAD-bd_sf"/>
</dbReference>
<organism evidence="3 4">
    <name type="scientific">Mycolicibacter algericus DSM 45454</name>
    <dbReference type="NCBI Taxonomy" id="723879"/>
    <lineage>
        <taxon>Bacteria</taxon>
        <taxon>Bacillati</taxon>
        <taxon>Actinomycetota</taxon>
        <taxon>Actinomycetes</taxon>
        <taxon>Mycobacteriales</taxon>
        <taxon>Mycobacteriaceae</taxon>
        <taxon>Mycolicibacter</taxon>
    </lineage>
</organism>
<protein>
    <recommendedName>
        <fullName evidence="2">FAD-binding domain-containing protein</fullName>
    </recommendedName>
</protein>